<evidence type="ECO:0000256" key="1">
    <source>
        <dbReference type="PROSITE-ProRule" id="PRU00285"/>
    </source>
</evidence>
<proteinExistence type="inferred from homology"/>
<feature type="domain" description="SHSP" evidence="3">
    <location>
        <begin position="33"/>
        <end position="145"/>
    </location>
</feature>
<dbReference type="Proteomes" id="UP000812270">
    <property type="component" value="Unassembled WGS sequence"/>
</dbReference>
<dbReference type="PROSITE" id="PS01031">
    <property type="entry name" value="SHSP"/>
    <property type="match status" value="1"/>
</dbReference>
<keyword evidence="5" id="KW-1185">Reference proteome</keyword>
<dbReference type="EMBL" id="JAHSPG010000017">
    <property type="protein sequence ID" value="MBV4360138.1"/>
    <property type="molecule type" value="Genomic_DNA"/>
</dbReference>
<evidence type="ECO:0000313" key="4">
    <source>
        <dbReference type="EMBL" id="MBV4360138.1"/>
    </source>
</evidence>
<dbReference type="InterPro" id="IPR002068">
    <property type="entry name" value="A-crystallin/Hsp20_dom"/>
</dbReference>
<sequence length="145" mass="16621">MTFVKVNNPLQKSVNNVFDELLNELPNFWNKEVKNSFNQPPVNIVETTNGYNIEVNAPGRNKEDFKISVDNGLLTISYEKKTETKTEDAKSVRTEFSLQSFKRSFTLDDKLKADGIEAKYDNGILKLFVPKKEEVKETAREISVQ</sequence>
<dbReference type="Pfam" id="PF00011">
    <property type="entry name" value="HSP20"/>
    <property type="match status" value="1"/>
</dbReference>
<name>A0A9E2W6R5_9BACT</name>
<gene>
    <name evidence="4" type="ORF">KTO63_23440</name>
</gene>
<protein>
    <submittedName>
        <fullName evidence="4">Hsp20/alpha crystallin family protein</fullName>
    </submittedName>
</protein>
<dbReference type="PANTHER" id="PTHR11527">
    <property type="entry name" value="HEAT-SHOCK PROTEIN 20 FAMILY MEMBER"/>
    <property type="match status" value="1"/>
</dbReference>
<reference evidence="4" key="1">
    <citation type="submission" date="2021-06" db="EMBL/GenBank/DDBJ databases">
        <authorList>
            <person name="Huq M.A."/>
        </authorList>
    </citation>
    <scope>NUCLEOTIDE SEQUENCE</scope>
    <source>
        <strain evidence="4">MAH-26</strain>
    </source>
</reference>
<organism evidence="4 5">
    <name type="scientific">Pinibacter aurantiacus</name>
    <dbReference type="NCBI Taxonomy" id="2851599"/>
    <lineage>
        <taxon>Bacteria</taxon>
        <taxon>Pseudomonadati</taxon>
        <taxon>Bacteroidota</taxon>
        <taxon>Chitinophagia</taxon>
        <taxon>Chitinophagales</taxon>
        <taxon>Chitinophagaceae</taxon>
        <taxon>Pinibacter</taxon>
    </lineage>
</organism>
<dbReference type="AlphaFoldDB" id="A0A9E2W6R5"/>
<evidence type="ECO:0000259" key="3">
    <source>
        <dbReference type="PROSITE" id="PS01031"/>
    </source>
</evidence>
<accession>A0A9E2W6R5</accession>
<dbReference type="RefSeq" id="WP_217794407.1">
    <property type="nucleotide sequence ID" value="NZ_JAHSPG010000017.1"/>
</dbReference>
<dbReference type="CDD" id="cd06464">
    <property type="entry name" value="ACD_sHsps-like"/>
    <property type="match status" value="1"/>
</dbReference>
<evidence type="ECO:0000313" key="5">
    <source>
        <dbReference type="Proteomes" id="UP000812270"/>
    </source>
</evidence>
<dbReference type="InterPro" id="IPR031107">
    <property type="entry name" value="Small_HSP"/>
</dbReference>
<comment type="similarity">
    <text evidence="1 2">Belongs to the small heat shock protein (HSP20) family.</text>
</comment>
<comment type="caution">
    <text evidence="4">The sequence shown here is derived from an EMBL/GenBank/DDBJ whole genome shotgun (WGS) entry which is preliminary data.</text>
</comment>
<evidence type="ECO:0000256" key="2">
    <source>
        <dbReference type="RuleBase" id="RU003616"/>
    </source>
</evidence>